<dbReference type="SUPFAM" id="SSF51261">
    <property type="entry name" value="Duplicated hybrid motif"/>
    <property type="match status" value="1"/>
</dbReference>
<dbReference type="InterPro" id="IPR002901">
    <property type="entry name" value="MGlyc_endo_b_GlcNAc-like_dom"/>
</dbReference>
<dbReference type="Pfam" id="PF01551">
    <property type="entry name" value="Peptidase_M23"/>
    <property type="match status" value="1"/>
</dbReference>
<sequence length="479" mass="53031">MSQQNFYEKYAQLAIDQQIKYGIPASITLQQMALESGHGKSDLAANYNNYFGVKAGSSWKGPTVMKVDDHSYPEAFRVYGSVEESVENHSKVLMASRYRNCFNYSSTDYQNWAIQIRAAGYASDKTYAQKLIKLIGENQLYKYDQMALEQARQQGVEIGYMRNGKAPSTPASTPSKQLLNPIQGNWALPIDLAQVKVTGQFHESRTGHLHGGLDLSTQGKYFPVAATEDNGKVVAIQHNNGAAGNMVTVEYNRQDGTNIRATYMHLSQIDVKKGDIVNASQQLGRSGNTGRSSGPHLHFETSVQNQNGEWEKFDPKNYLAEIEVRSGITTSLDRNGKDYLAEARNSMALNNQPSQQTNQQQDSNMALLASITNSNDPTEWLSYMMQQNGETPGSGQDIISSLISSLFSAALTLGLKMRSEEQAEAEELALSKAPKVEETEENNVVKMSRSDVQKIQSNASMMFDAESPEQGQQQSQRLA</sequence>
<dbReference type="RefSeq" id="WP_153113883.1">
    <property type="nucleotide sequence ID" value="NZ_VZAS01000159.1"/>
</dbReference>
<dbReference type="Proteomes" id="UP000420635">
    <property type="component" value="Unassembled WGS sequence"/>
</dbReference>
<dbReference type="InterPro" id="IPR016047">
    <property type="entry name" value="M23ase_b-sheet_dom"/>
</dbReference>
<gene>
    <name evidence="2" type="ORF">F7D59_11930</name>
</gene>
<accession>A0A646HNV8</accession>
<evidence type="ECO:0000313" key="3">
    <source>
        <dbReference type="Proteomes" id="UP000420635"/>
    </source>
</evidence>
<reference evidence="3" key="1">
    <citation type="submission" date="2019-09" db="EMBL/GenBank/DDBJ databases">
        <title>Distinct polysaccharide growth profiles of human intestinal Prevotella copri isolates.</title>
        <authorList>
            <person name="Fehlner-Peach H."/>
            <person name="Magnabosco C."/>
            <person name="Raghavan V."/>
            <person name="Scher J.U."/>
            <person name="Tett A."/>
            <person name="Cox L.M."/>
            <person name="Gottsegen C."/>
            <person name="Watters A."/>
            <person name="Wiltshire- Gordon J.D."/>
            <person name="Segata N."/>
            <person name="Bonneau R."/>
            <person name="Littman D.R."/>
        </authorList>
    </citation>
    <scope>NUCLEOTIDE SEQUENCE [LARGE SCALE GENOMIC DNA]</scope>
    <source>
        <strain evidence="3">iP54</strain>
    </source>
</reference>
<dbReference type="PANTHER" id="PTHR33308:SF9">
    <property type="entry name" value="PEPTIDOGLYCAN HYDROLASE FLGJ"/>
    <property type="match status" value="1"/>
</dbReference>
<dbReference type="CDD" id="cd12797">
    <property type="entry name" value="M23_peptidase"/>
    <property type="match status" value="1"/>
</dbReference>
<protein>
    <submittedName>
        <fullName evidence="2">Peptidoglycan DD-metalloendopeptidase family protein</fullName>
    </submittedName>
</protein>
<evidence type="ECO:0000256" key="1">
    <source>
        <dbReference type="SAM" id="MobiDB-lite"/>
    </source>
</evidence>
<dbReference type="Gene3D" id="2.70.70.10">
    <property type="entry name" value="Glucose Permease (Domain IIA)"/>
    <property type="match status" value="1"/>
</dbReference>
<evidence type="ECO:0000313" key="2">
    <source>
        <dbReference type="EMBL" id="MQN90534.1"/>
    </source>
</evidence>
<comment type="caution">
    <text evidence="2">The sequence shown here is derived from an EMBL/GenBank/DDBJ whole genome shotgun (WGS) entry which is preliminary data.</text>
</comment>
<dbReference type="EMBL" id="VZBQ01000125">
    <property type="protein sequence ID" value="MQN90534.1"/>
    <property type="molecule type" value="Genomic_DNA"/>
</dbReference>
<feature type="compositionally biased region" description="Polar residues" evidence="1">
    <location>
        <begin position="469"/>
        <end position="479"/>
    </location>
</feature>
<dbReference type="SMART" id="SM00047">
    <property type="entry name" value="LYZ2"/>
    <property type="match status" value="1"/>
</dbReference>
<organism evidence="2 3">
    <name type="scientific">Segatella copri</name>
    <dbReference type="NCBI Taxonomy" id="165179"/>
    <lineage>
        <taxon>Bacteria</taxon>
        <taxon>Pseudomonadati</taxon>
        <taxon>Bacteroidota</taxon>
        <taxon>Bacteroidia</taxon>
        <taxon>Bacteroidales</taxon>
        <taxon>Prevotellaceae</taxon>
        <taxon>Segatella</taxon>
    </lineage>
</organism>
<dbReference type="Gene3D" id="1.10.530.10">
    <property type="match status" value="1"/>
</dbReference>
<feature type="region of interest" description="Disordered" evidence="1">
    <location>
        <begin position="428"/>
        <end position="479"/>
    </location>
</feature>
<dbReference type="AlphaFoldDB" id="A0A646HNV8"/>
<dbReference type="PANTHER" id="PTHR33308">
    <property type="entry name" value="PEPTIDOGLYCAN HYDROLASE FLGJ"/>
    <property type="match status" value="1"/>
</dbReference>
<dbReference type="InterPro" id="IPR011055">
    <property type="entry name" value="Dup_hybrid_motif"/>
</dbReference>
<dbReference type="InterPro" id="IPR051056">
    <property type="entry name" value="Glycosyl_Hydrolase_73"/>
</dbReference>
<name>A0A646HNV8_9BACT</name>
<dbReference type="GO" id="GO:0004040">
    <property type="term" value="F:amidase activity"/>
    <property type="evidence" value="ECO:0007669"/>
    <property type="project" value="InterPro"/>
</dbReference>
<dbReference type="Pfam" id="PF01832">
    <property type="entry name" value="Glucosaminidase"/>
    <property type="match status" value="1"/>
</dbReference>
<proteinExistence type="predicted"/>